<name>A0ABV7X3I5_9HYPH</name>
<dbReference type="Pfam" id="PF11575">
    <property type="entry name" value="FhuF_C"/>
    <property type="match status" value="1"/>
</dbReference>
<proteinExistence type="predicted"/>
<dbReference type="InterPro" id="IPR024726">
    <property type="entry name" value="FhuF_C"/>
</dbReference>
<sequence length="260" mass="28522">MSSHDMGSARIALRRLAAEKPELGIDPGPIAPPFLSPGQIASGPELDIWLDRTAMLYGGMDRRSAAAYLLSILVWRLGEILGSLYLSDTRLPRLTDRDLAMVLRIEGAGTGRDIDFRFRFAIPEAGRPRDRAAFIGTLAAIHEPLVAALSDRTGLSRRALWRLVGDGISGGMLAHAKRCGGEERARAEAEAIMASEPLRNRQWRFVEVDVAGEGEWFRLRGGCCRLYRTPGGAYCSTCVVVPAPDRIEWLAAAIRRRRGA</sequence>
<reference evidence="3" key="1">
    <citation type="journal article" date="2019" name="Int. J. Syst. Evol. Microbiol.">
        <title>The Global Catalogue of Microorganisms (GCM) 10K type strain sequencing project: providing services to taxonomists for standard genome sequencing and annotation.</title>
        <authorList>
            <consortium name="The Broad Institute Genomics Platform"/>
            <consortium name="The Broad Institute Genome Sequencing Center for Infectious Disease"/>
            <person name="Wu L."/>
            <person name="Ma J."/>
        </authorList>
    </citation>
    <scope>NUCLEOTIDE SEQUENCE [LARGE SCALE GENOMIC DNA]</scope>
    <source>
        <strain evidence="3">KCTC 42281</strain>
    </source>
</reference>
<feature type="domain" description="Ferric siderophore reductase C-terminal" evidence="1">
    <location>
        <begin position="220"/>
        <end position="239"/>
    </location>
</feature>
<dbReference type="EMBL" id="JBHRYD010000007">
    <property type="protein sequence ID" value="MFC3705109.1"/>
    <property type="molecule type" value="Genomic_DNA"/>
</dbReference>
<protein>
    <submittedName>
        <fullName evidence="2">(2Fe-2S)-binding protein</fullName>
    </submittedName>
</protein>
<organism evidence="2 3">
    <name type="scientific">Devosia honganensis</name>
    <dbReference type="NCBI Taxonomy" id="1610527"/>
    <lineage>
        <taxon>Bacteria</taxon>
        <taxon>Pseudomonadati</taxon>
        <taxon>Pseudomonadota</taxon>
        <taxon>Alphaproteobacteria</taxon>
        <taxon>Hyphomicrobiales</taxon>
        <taxon>Devosiaceae</taxon>
        <taxon>Devosia</taxon>
    </lineage>
</organism>
<accession>A0ABV7X3I5</accession>
<dbReference type="RefSeq" id="WP_380096835.1">
    <property type="nucleotide sequence ID" value="NZ_JBHRYD010000007.1"/>
</dbReference>
<evidence type="ECO:0000313" key="2">
    <source>
        <dbReference type="EMBL" id="MFC3705109.1"/>
    </source>
</evidence>
<evidence type="ECO:0000259" key="1">
    <source>
        <dbReference type="Pfam" id="PF11575"/>
    </source>
</evidence>
<gene>
    <name evidence="2" type="ORF">ACFOOL_10110</name>
</gene>
<keyword evidence="3" id="KW-1185">Reference proteome</keyword>
<dbReference type="Proteomes" id="UP001595613">
    <property type="component" value="Unassembled WGS sequence"/>
</dbReference>
<comment type="caution">
    <text evidence="2">The sequence shown here is derived from an EMBL/GenBank/DDBJ whole genome shotgun (WGS) entry which is preliminary data.</text>
</comment>
<evidence type="ECO:0000313" key="3">
    <source>
        <dbReference type="Proteomes" id="UP001595613"/>
    </source>
</evidence>